<comment type="caution">
    <text evidence="3">The sequence shown here is derived from an EMBL/GenBank/DDBJ whole genome shotgun (WGS) entry which is preliminary data.</text>
</comment>
<accession>A0ABP4ST75</accession>
<evidence type="ECO:0000256" key="2">
    <source>
        <dbReference type="SAM" id="SignalP"/>
    </source>
</evidence>
<reference evidence="4" key="1">
    <citation type="journal article" date="2019" name="Int. J. Syst. Evol. Microbiol.">
        <title>The Global Catalogue of Microorganisms (GCM) 10K type strain sequencing project: providing services to taxonomists for standard genome sequencing and annotation.</title>
        <authorList>
            <consortium name="The Broad Institute Genomics Platform"/>
            <consortium name="The Broad Institute Genome Sequencing Center for Infectious Disease"/>
            <person name="Wu L."/>
            <person name="Ma J."/>
        </authorList>
    </citation>
    <scope>NUCLEOTIDE SEQUENCE [LARGE SCALE GENOMIC DNA]</scope>
    <source>
        <strain evidence="4">JCM 13929</strain>
    </source>
</reference>
<evidence type="ECO:0000256" key="1">
    <source>
        <dbReference type="SAM" id="MobiDB-lite"/>
    </source>
</evidence>
<feature type="region of interest" description="Disordered" evidence="1">
    <location>
        <begin position="56"/>
        <end position="75"/>
    </location>
</feature>
<feature type="chain" id="PRO_5045352248" evidence="2">
    <location>
        <begin position="16"/>
        <end position="75"/>
    </location>
</feature>
<evidence type="ECO:0000313" key="3">
    <source>
        <dbReference type="EMBL" id="GAA1676873.1"/>
    </source>
</evidence>
<proteinExistence type="predicted"/>
<feature type="signal peptide" evidence="2">
    <location>
        <begin position="1"/>
        <end position="15"/>
    </location>
</feature>
<protein>
    <submittedName>
        <fullName evidence="3">Uncharacterized protein</fullName>
    </submittedName>
</protein>
<dbReference type="EMBL" id="BAAAMU010000107">
    <property type="protein sequence ID" value="GAA1676873.1"/>
    <property type="molecule type" value="Genomic_DNA"/>
</dbReference>
<sequence>MVAGLFLVAVPMVQAAEMVMDFGPVVWITLIIGKNQCGGAVVEGLRSSVACFSEGRESGEGVDLPEPRADVASKL</sequence>
<name>A0ABP4ST75_9ACTN</name>
<dbReference type="Proteomes" id="UP001500064">
    <property type="component" value="Unassembled WGS sequence"/>
</dbReference>
<evidence type="ECO:0000313" key="4">
    <source>
        <dbReference type="Proteomes" id="UP001500064"/>
    </source>
</evidence>
<organism evidence="3 4">
    <name type="scientific">Nonomuraea maheshkhaliensis</name>
    <dbReference type="NCBI Taxonomy" id="419590"/>
    <lineage>
        <taxon>Bacteria</taxon>
        <taxon>Bacillati</taxon>
        <taxon>Actinomycetota</taxon>
        <taxon>Actinomycetes</taxon>
        <taxon>Streptosporangiales</taxon>
        <taxon>Streptosporangiaceae</taxon>
        <taxon>Nonomuraea</taxon>
    </lineage>
</organism>
<gene>
    <name evidence="3" type="ORF">GCM10009733_087210</name>
</gene>
<keyword evidence="4" id="KW-1185">Reference proteome</keyword>
<keyword evidence="2" id="KW-0732">Signal</keyword>